<reference evidence="2" key="1">
    <citation type="submission" date="2018-07" db="EMBL/GenBank/DDBJ databases">
        <authorList>
            <person name="Safronova V.I."/>
            <person name="Chirak E.R."/>
            <person name="Sazanova A.L."/>
        </authorList>
    </citation>
    <scope>NUCLEOTIDE SEQUENCE [LARGE SCALE GENOMIC DNA]</scope>
    <source>
        <strain evidence="2">RCAM04685</strain>
    </source>
</reference>
<keyword evidence="2" id="KW-1185">Reference proteome</keyword>
<dbReference type="Proteomes" id="UP000255207">
    <property type="component" value="Unassembled WGS sequence"/>
</dbReference>
<evidence type="ECO:0000313" key="1">
    <source>
        <dbReference type="EMBL" id="RDJ22581.1"/>
    </source>
</evidence>
<evidence type="ECO:0000313" key="2">
    <source>
        <dbReference type="Proteomes" id="UP000255207"/>
    </source>
</evidence>
<accession>A0A370L333</accession>
<protein>
    <submittedName>
        <fullName evidence="1">DUF2171 domain-containing protein</fullName>
    </submittedName>
</protein>
<dbReference type="OrthoDB" id="9803697at2"/>
<sequence length="79" mass="8382">MMFVEQIKEGQKVIGADGGHVGTIDGLSGQLLKLKKNDPDSGGAHHYLDLGLVVAVEGDTIRLIVPAAEAKERWSEAAE</sequence>
<dbReference type="EMBL" id="QQTP01000010">
    <property type="protein sequence ID" value="RDJ22581.1"/>
    <property type="molecule type" value="Genomic_DNA"/>
</dbReference>
<gene>
    <name evidence="1" type="ORF">DWE98_19305</name>
</gene>
<dbReference type="AlphaFoldDB" id="A0A370L333"/>
<dbReference type="Pfam" id="PF09939">
    <property type="entry name" value="DUF2171"/>
    <property type="match status" value="1"/>
</dbReference>
<dbReference type="InterPro" id="IPR018684">
    <property type="entry name" value="DUF2171"/>
</dbReference>
<organism evidence="1 2">
    <name type="scientific">Bosea caraganae</name>
    <dbReference type="NCBI Taxonomy" id="2763117"/>
    <lineage>
        <taxon>Bacteria</taxon>
        <taxon>Pseudomonadati</taxon>
        <taxon>Pseudomonadota</taxon>
        <taxon>Alphaproteobacteria</taxon>
        <taxon>Hyphomicrobiales</taxon>
        <taxon>Boseaceae</taxon>
        <taxon>Bosea</taxon>
    </lineage>
</organism>
<dbReference type="RefSeq" id="WP_114830911.1">
    <property type="nucleotide sequence ID" value="NZ_QQTO01000042.1"/>
</dbReference>
<name>A0A370L333_9HYPH</name>
<comment type="caution">
    <text evidence="1">The sequence shown here is derived from an EMBL/GenBank/DDBJ whole genome shotgun (WGS) entry which is preliminary data.</text>
</comment>
<proteinExistence type="predicted"/>